<dbReference type="HOGENOM" id="CLU_008647_0_0_1"/>
<keyword evidence="2 5" id="KW-0963">Cytoplasm</keyword>
<dbReference type="InterPro" id="IPR007259">
    <property type="entry name" value="GCP"/>
</dbReference>
<dbReference type="PANTHER" id="PTHR19302:SF33">
    <property type="entry name" value="GAMMA-TUBULIN COMPLEX COMPONENT 5"/>
    <property type="match status" value="1"/>
</dbReference>
<dbReference type="VEuPathDB" id="FungiDB:PYU1_G006239"/>
<feature type="region of interest" description="Disordered" evidence="6">
    <location>
        <begin position="199"/>
        <end position="269"/>
    </location>
</feature>
<dbReference type="Gene3D" id="1.20.120.1900">
    <property type="entry name" value="Gamma-tubulin complex, C-terminal domain"/>
    <property type="match status" value="1"/>
</dbReference>
<dbReference type="GO" id="GO:0000930">
    <property type="term" value="C:gamma-tubulin complex"/>
    <property type="evidence" value="ECO:0007669"/>
    <property type="project" value="TreeGrafter"/>
</dbReference>
<feature type="compositionally biased region" description="Acidic residues" evidence="6">
    <location>
        <begin position="248"/>
        <end position="268"/>
    </location>
</feature>
<evidence type="ECO:0000256" key="6">
    <source>
        <dbReference type="SAM" id="MobiDB-lite"/>
    </source>
</evidence>
<comment type="subcellular location">
    <subcellularLocation>
        <location evidence="5">Cytoplasm</location>
        <location evidence="5">Cytoskeleton</location>
        <location evidence="5">Microtubule organizing center</location>
    </subcellularLocation>
</comment>
<feature type="domain" description="Gamma tubulin complex component C-terminal" evidence="7">
    <location>
        <begin position="798"/>
        <end position="933"/>
    </location>
</feature>
<dbReference type="GO" id="GO:0005874">
    <property type="term" value="C:microtubule"/>
    <property type="evidence" value="ECO:0007669"/>
    <property type="project" value="UniProtKB-KW"/>
</dbReference>
<proteinExistence type="inferred from homology"/>
<keyword evidence="4 5" id="KW-0206">Cytoskeleton</keyword>
<evidence type="ECO:0000313" key="8">
    <source>
        <dbReference type="EnsemblProtists" id="PYU1_T006251"/>
    </source>
</evidence>
<dbReference type="eggNOG" id="ENOG502QVZ4">
    <property type="taxonomic scope" value="Eukaryota"/>
</dbReference>
<keyword evidence="9" id="KW-1185">Reference proteome</keyword>
<dbReference type="InterPro" id="IPR042241">
    <property type="entry name" value="GCP_C_sf"/>
</dbReference>
<evidence type="ECO:0000313" key="9">
    <source>
        <dbReference type="Proteomes" id="UP000019132"/>
    </source>
</evidence>
<dbReference type="OMA" id="HSMEVEF"/>
<dbReference type="EMBL" id="GL376625">
    <property type="status" value="NOT_ANNOTATED_CDS"/>
    <property type="molecule type" value="Genomic_DNA"/>
</dbReference>
<dbReference type="AlphaFoldDB" id="K3WMQ9"/>
<dbReference type="Pfam" id="PF04130">
    <property type="entry name" value="GCP_C_terminal"/>
    <property type="match status" value="1"/>
</dbReference>
<dbReference type="GO" id="GO:0000922">
    <property type="term" value="C:spindle pole"/>
    <property type="evidence" value="ECO:0007669"/>
    <property type="project" value="InterPro"/>
</dbReference>
<dbReference type="PANTHER" id="PTHR19302">
    <property type="entry name" value="GAMMA TUBULIN COMPLEX PROTEIN"/>
    <property type="match status" value="1"/>
</dbReference>
<name>K3WMQ9_GLOUD</name>
<evidence type="ECO:0000256" key="1">
    <source>
        <dbReference type="ARBA" id="ARBA00010337"/>
    </source>
</evidence>
<feature type="region of interest" description="Disordered" evidence="6">
    <location>
        <begin position="27"/>
        <end position="65"/>
    </location>
</feature>
<evidence type="ECO:0000256" key="4">
    <source>
        <dbReference type="ARBA" id="ARBA00023212"/>
    </source>
</evidence>
<dbReference type="EnsemblProtists" id="PYU1_T006251">
    <property type="protein sequence ID" value="PYU1_T006251"/>
    <property type="gene ID" value="PYU1_G006239"/>
</dbReference>
<dbReference type="GO" id="GO:0000278">
    <property type="term" value="P:mitotic cell cycle"/>
    <property type="evidence" value="ECO:0007669"/>
    <property type="project" value="TreeGrafter"/>
</dbReference>
<dbReference type="Proteomes" id="UP000019132">
    <property type="component" value="Unassembled WGS sequence"/>
</dbReference>
<keyword evidence="3 5" id="KW-0493">Microtubule</keyword>
<dbReference type="GO" id="GO:0043015">
    <property type="term" value="F:gamma-tubulin binding"/>
    <property type="evidence" value="ECO:0007669"/>
    <property type="project" value="InterPro"/>
</dbReference>
<comment type="similarity">
    <text evidence="1 5">Belongs to the TUBGCP family.</text>
</comment>
<accession>K3WMQ9</accession>
<sequence>MAVVPAWTTREWRPLARELCARVRAANASSSAQSSSAAPVTNDVDGGGAEPNDQEEDKDDDDNQVSREKRIDDALALDRVVARLYSHHFLECHRKQVVEEIRGVVTKFEIHALDERGLRLQELAAMCIEDHYQVVKVLLELAQSPTLASDEQVALDEDGAYVAAQERKQQARKQKQQMHDRLLEELFEISTNDEWYQEWDDDDDAYGDDDDSEIALSDEGSDVETAGIGSKAPKRHNVLTSMKAGDQGLDEAERDEEDEPMMSSDEVDTDRVRFDSAVRDQDSEAILLRDELLLRYYPRVQLGGKQNPDDVAESEPMGVGAGSSHKLSVSVLSMETPVLLIAALHEHRERQKASRGNQQQHHVVHEKTLVTAVFQALAGVDSSVFEVVSVSGSNEFFYSDFASSMIQLSKAARTLAVAHLSPTALYHLLAHFARAATNLQLLRDLVEFIAADSLDEARRSCTLEGLVQAISTIMRGFDQVIWSAEQQQFSAHASHPQATLLGVYGTLKSLFGEIAWLKGTLVVCFRAFSDRKHHDVRAAERAKTVLDALYSQLEAEYVQGIHQDNYGDLQTQNTRAIAAAWSRYDMLLHLFVSALTPYVDLLHRTMFERGHEETLVLSDELFFVTPLASKRAVIAAADTSSSASAERSQTFQDALLALAPFQVDPVLVPVFLLPAVPLMNEAIASRQVKNRYLQQHMEAQGESHSRYRERHKGNGHEQQTKTLSESFLDDIGQQSGALGSRESVHQDCAVVPGNKAQPNATTFQYMPFNRVMKQCLLRHCHALNGSMANLFRQRLQYLEHIDALRSFVLMQQQDVFSMLSAHVLERMQQNPIAWADSERMNAFYQTAIQAMQEENVLSPTQRQVGSRLCIRINATQLKSLGVARKIDISAFKCLYFTFSTPQPLRVLFSASILRKYSRLATFMLQVKAVESAIIK</sequence>
<dbReference type="STRING" id="431595.K3WMQ9"/>
<evidence type="ECO:0000256" key="5">
    <source>
        <dbReference type="RuleBase" id="RU363050"/>
    </source>
</evidence>
<feature type="compositionally biased region" description="Acidic residues" evidence="6">
    <location>
        <begin position="199"/>
        <end position="213"/>
    </location>
</feature>
<dbReference type="GO" id="GO:0051011">
    <property type="term" value="F:microtubule minus-end binding"/>
    <property type="evidence" value="ECO:0007669"/>
    <property type="project" value="TreeGrafter"/>
</dbReference>
<dbReference type="GO" id="GO:0051225">
    <property type="term" value="P:spindle assembly"/>
    <property type="evidence" value="ECO:0007669"/>
    <property type="project" value="TreeGrafter"/>
</dbReference>
<evidence type="ECO:0000256" key="3">
    <source>
        <dbReference type="ARBA" id="ARBA00022701"/>
    </source>
</evidence>
<dbReference type="InterPro" id="IPR040457">
    <property type="entry name" value="GCP_C"/>
</dbReference>
<dbReference type="GO" id="GO:0007020">
    <property type="term" value="P:microtubule nucleation"/>
    <property type="evidence" value="ECO:0007669"/>
    <property type="project" value="InterPro"/>
</dbReference>
<feature type="compositionally biased region" description="Acidic residues" evidence="6">
    <location>
        <begin position="52"/>
        <end position="63"/>
    </location>
</feature>
<feature type="compositionally biased region" description="Low complexity" evidence="6">
    <location>
        <begin position="27"/>
        <end position="38"/>
    </location>
</feature>
<reference evidence="8" key="3">
    <citation type="submission" date="2015-02" db="UniProtKB">
        <authorList>
            <consortium name="EnsemblProtists"/>
        </authorList>
    </citation>
    <scope>IDENTIFICATION</scope>
    <source>
        <strain evidence="8">DAOM BR144</strain>
    </source>
</reference>
<organism evidence="8 9">
    <name type="scientific">Globisporangium ultimum (strain ATCC 200006 / CBS 805.95 / DAOM BR144)</name>
    <name type="common">Pythium ultimum</name>
    <dbReference type="NCBI Taxonomy" id="431595"/>
    <lineage>
        <taxon>Eukaryota</taxon>
        <taxon>Sar</taxon>
        <taxon>Stramenopiles</taxon>
        <taxon>Oomycota</taxon>
        <taxon>Peronosporomycetes</taxon>
        <taxon>Pythiales</taxon>
        <taxon>Pythiaceae</taxon>
        <taxon>Globisporangium</taxon>
    </lineage>
</organism>
<dbReference type="GO" id="GO:0051321">
    <property type="term" value="P:meiotic cell cycle"/>
    <property type="evidence" value="ECO:0007669"/>
    <property type="project" value="TreeGrafter"/>
</dbReference>
<evidence type="ECO:0000259" key="7">
    <source>
        <dbReference type="Pfam" id="PF04130"/>
    </source>
</evidence>
<reference evidence="9" key="1">
    <citation type="journal article" date="2010" name="Genome Biol.">
        <title>Genome sequence of the necrotrophic plant pathogen Pythium ultimum reveals original pathogenicity mechanisms and effector repertoire.</title>
        <authorList>
            <person name="Levesque C.A."/>
            <person name="Brouwer H."/>
            <person name="Cano L."/>
            <person name="Hamilton J.P."/>
            <person name="Holt C."/>
            <person name="Huitema E."/>
            <person name="Raffaele S."/>
            <person name="Robideau G.P."/>
            <person name="Thines M."/>
            <person name="Win J."/>
            <person name="Zerillo M.M."/>
            <person name="Beakes G.W."/>
            <person name="Boore J.L."/>
            <person name="Busam D."/>
            <person name="Dumas B."/>
            <person name="Ferriera S."/>
            <person name="Fuerstenberg S.I."/>
            <person name="Gachon C.M."/>
            <person name="Gaulin E."/>
            <person name="Govers F."/>
            <person name="Grenville-Briggs L."/>
            <person name="Horner N."/>
            <person name="Hostetler J."/>
            <person name="Jiang R.H."/>
            <person name="Johnson J."/>
            <person name="Krajaejun T."/>
            <person name="Lin H."/>
            <person name="Meijer H.J."/>
            <person name="Moore B."/>
            <person name="Morris P."/>
            <person name="Phuntmart V."/>
            <person name="Puiu D."/>
            <person name="Shetty J."/>
            <person name="Stajich J.E."/>
            <person name="Tripathy S."/>
            <person name="Wawra S."/>
            <person name="van West P."/>
            <person name="Whitty B.R."/>
            <person name="Coutinho P.M."/>
            <person name="Henrissat B."/>
            <person name="Martin F."/>
            <person name="Thomas P.D."/>
            <person name="Tyler B.M."/>
            <person name="De Vries R.P."/>
            <person name="Kamoun S."/>
            <person name="Yandell M."/>
            <person name="Tisserat N."/>
            <person name="Buell C.R."/>
        </authorList>
    </citation>
    <scope>NUCLEOTIDE SEQUENCE</scope>
    <source>
        <strain evidence="9">DAOM:BR144</strain>
    </source>
</reference>
<protein>
    <recommendedName>
        <fullName evidence="5">Spindle pole body component</fullName>
    </recommendedName>
</protein>
<reference evidence="9" key="2">
    <citation type="submission" date="2010-04" db="EMBL/GenBank/DDBJ databases">
        <authorList>
            <person name="Buell R."/>
            <person name="Hamilton J."/>
            <person name="Hostetler J."/>
        </authorList>
    </citation>
    <scope>NUCLEOTIDE SEQUENCE [LARGE SCALE GENOMIC DNA]</scope>
    <source>
        <strain evidence="9">DAOM:BR144</strain>
    </source>
</reference>
<dbReference type="GO" id="GO:0031122">
    <property type="term" value="P:cytoplasmic microtubule organization"/>
    <property type="evidence" value="ECO:0007669"/>
    <property type="project" value="TreeGrafter"/>
</dbReference>
<dbReference type="InParanoid" id="K3WMQ9"/>
<evidence type="ECO:0000256" key="2">
    <source>
        <dbReference type="ARBA" id="ARBA00022490"/>
    </source>
</evidence>